<comment type="caution">
    <text evidence="2">The sequence shown here is derived from an EMBL/GenBank/DDBJ whole genome shotgun (WGS) entry which is preliminary data.</text>
</comment>
<dbReference type="PANTHER" id="PTHR43162:SF1">
    <property type="entry name" value="PRESTALK A DIFFERENTIATION PROTEIN A"/>
    <property type="match status" value="1"/>
</dbReference>
<accession>A0A7J5DWY4</accession>
<organism evidence="2 3">
    <name type="scientific">Nocardioides simplex</name>
    <name type="common">Arthrobacter simplex</name>
    <dbReference type="NCBI Taxonomy" id="2045"/>
    <lineage>
        <taxon>Bacteria</taxon>
        <taxon>Bacillati</taxon>
        <taxon>Actinomycetota</taxon>
        <taxon>Actinomycetes</taxon>
        <taxon>Propionibacteriales</taxon>
        <taxon>Nocardioidaceae</taxon>
        <taxon>Pimelobacter</taxon>
    </lineage>
</organism>
<evidence type="ECO:0000313" key="3">
    <source>
        <dbReference type="Proteomes" id="UP000449906"/>
    </source>
</evidence>
<gene>
    <name evidence="2" type="ORF">F9L07_20790</name>
</gene>
<dbReference type="Gene3D" id="3.90.25.10">
    <property type="entry name" value="UDP-galactose 4-epimerase, domain 1"/>
    <property type="match status" value="1"/>
</dbReference>
<reference evidence="2 3" key="1">
    <citation type="submission" date="2019-09" db="EMBL/GenBank/DDBJ databases">
        <title>Pimelobacter sp. isolated from Paulinella.</title>
        <authorList>
            <person name="Jeong S.E."/>
        </authorList>
    </citation>
    <scope>NUCLEOTIDE SEQUENCE [LARGE SCALE GENOMIC DNA]</scope>
    <source>
        <strain evidence="2 3">Pch-N</strain>
    </source>
</reference>
<dbReference type="Pfam" id="PF05368">
    <property type="entry name" value="NmrA"/>
    <property type="match status" value="1"/>
</dbReference>
<proteinExistence type="predicted"/>
<protein>
    <submittedName>
        <fullName evidence="2">NAD(P)H-binding protein</fullName>
    </submittedName>
</protein>
<feature type="domain" description="NmrA-like" evidence="1">
    <location>
        <begin position="43"/>
        <end position="240"/>
    </location>
</feature>
<dbReference type="AlphaFoldDB" id="A0A7J5DWY4"/>
<dbReference type="Gene3D" id="3.40.50.720">
    <property type="entry name" value="NAD(P)-binding Rossmann-like Domain"/>
    <property type="match status" value="1"/>
</dbReference>
<dbReference type="InterPro" id="IPR051604">
    <property type="entry name" value="Ergot_Alk_Oxidoreductase"/>
</dbReference>
<evidence type="ECO:0000259" key="1">
    <source>
        <dbReference type="Pfam" id="PF05368"/>
    </source>
</evidence>
<dbReference type="PANTHER" id="PTHR43162">
    <property type="match status" value="1"/>
</dbReference>
<dbReference type="Proteomes" id="UP000449906">
    <property type="component" value="Unassembled WGS sequence"/>
</dbReference>
<sequence>MRIAVKVAVLGGSGKTGRAVSAALAQAGVATRPLGRAAFGDLPAALAGADAVHVIAPNLHPDEPGYVSAVLAAAQQVGVGRLVYHSVASPYVPAMPHHVGKAEAEDLVRRSGLEWTLLQPCAYVQNFVPALAALAEGSGDRLDVPYAVHTPFGLVDLHDVAAATAAVLTTPGHVGATYELGGPALVSVADVAAAAAGVLGRPVVAHRIDPDDWDESATGLDERERVWLRAMFAYYDDHGLPTGGVPLGALLGRAPAGLGEVLSRELAGRSCQG</sequence>
<dbReference type="InterPro" id="IPR008030">
    <property type="entry name" value="NmrA-like"/>
</dbReference>
<evidence type="ECO:0000313" key="2">
    <source>
        <dbReference type="EMBL" id="KAB2809700.1"/>
    </source>
</evidence>
<dbReference type="SUPFAM" id="SSF51735">
    <property type="entry name" value="NAD(P)-binding Rossmann-fold domains"/>
    <property type="match status" value="1"/>
</dbReference>
<dbReference type="InterPro" id="IPR036291">
    <property type="entry name" value="NAD(P)-bd_dom_sf"/>
</dbReference>
<dbReference type="EMBL" id="WBVM01000002">
    <property type="protein sequence ID" value="KAB2809700.1"/>
    <property type="molecule type" value="Genomic_DNA"/>
</dbReference>
<name>A0A7J5DWY4_NOCSI</name>